<dbReference type="InterPro" id="IPR004474">
    <property type="entry name" value="LytR_CpsA_psr"/>
</dbReference>
<dbReference type="NCBIfam" id="TIGR00350">
    <property type="entry name" value="lytR_cpsA_psr"/>
    <property type="match status" value="1"/>
</dbReference>
<evidence type="ECO:0000256" key="2">
    <source>
        <dbReference type="ARBA" id="ARBA00006068"/>
    </source>
</evidence>
<feature type="transmembrane region" description="Helical" evidence="13">
    <location>
        <begin position="121"/>
        <end position="142"/>
    </location>
</feature>
<dbReference type="EMBL" id="JARQBJ010000005">
    <property type="protein sequence ID" value="MDT2811084.1"/>
    <property type="molecule type" value="Genomic_DNA"/>
</dbReference>
<comment type="caution">
    <text evidence="15">The sequence shown here is derived from an EMBL/GenBank/DDBJ whole genome shotgun (WGS) entry which is preliminary data.</text>
</comment>
<dbReference type="Gene3D" id="3.40.630.190">
    <property type="entry name" value="LCP protein"/>
    <property type="match status" value="1"/>
</dbReference>
<dbReference type="RefSeq" id="WP_311835707.1">
    <property type="nucleotide sequence ID" value="NZ_JARQBJ010000005.1"/>
</dbReference>
<evidence type="ECO:0000256" key="4">
    <source>
        <dbReference type="ARBA" id="ARBA00022692"/>
    </source>
</evidence>
<keyword evidence="8 13" id="KW-0472">Membrane</keyword>
<feature type="compositionally biased region" description="Basic residues" evidence="12">
    <location>
        <begin position="1"/>
        <end position="10"/>
    </location>
</feature>
<evidence type="ECO:0000256" key="6">
    <source>
        <dbReference type="ARBA" id="ARBA00022989"/>
    </source>
</evidence>
<evidence type="ECO:0000313" key="16">
    <source>
        <dbReference type="Proteomes" id="UP001256711"/>
    </source>
</evidence>
<dbReference type="AlphaFoldDB" id="A0AAW8U1I0"/>
<evidence type="ECO:0000256" key="10">
    <source>
        <dbReference type="ARBA" id="ARBA00037178"/>
    </source>
</evidence>
<keyword evidence="3" id="KW-1003">Cell membrane</keyword>
<comment type="subcellular location">
    <subcellularLocation>
        <location evidence="1">Cell membrane</location>
        <topology evidence="1">Single-pass type II membrane protein</topology>
    </subcellularLocation>
</comment>
<keyword evidence="9" id="KW-0804">Transcription</keyword>
<feature type="compositionally biased region" description="Basic residues" evidence="12">
    <location>
        <begin position="94"/>
        <end position="115"/>
    </location>
</feature>
<organism evidence="15 16">
    <name type="scientific">Enterococcus asini</name>
    <dbReference type="NCBI Taxonomy" id="57732"/>
    <lineage>
        <taxon>Bacteria</taxon>
        <taxon>Bacillati</taxon>
        <taxon>Bacillota</taxon>
        <taxon>Bacilli</taxon>
        <taxon>Lactobacillales</taxon>
        <taxon>Enterococcaceae</taxon>
        <taxon>Enterococcus</taxon>
    </lineage>
</organism>
<evidence type="ECO:0000259" key="14">
    <source>
        <dbReference type="Pfam" id="PF03816"/>
    </source>
</evidence>
<gene>
    <name evidence="15" type="ORF">P7H43_11405</name>
</gene>
<evidence type="ECO:0000256" key="5">
    <source>
        <dbReference type="ARBA" id="ARBA00022968"/>
    </source>
</evidence>
<evidence type="ECO:0000256" key="1">
    <source>
        <dbReference type="ARBA" id="ARBA00004401"/>
    </source>
</evidence>
<feature type="domain" description="Cell envelope-related transcriptional attenuator" evidence="14">
    <location>
        <begin position="187"/>
        <end position="331"/>
    </location>
</feature>
<dbReference type="InterPro" id="IPR050922">
    <property type="entry name" value="LytR/CpsA/Psr_CW_biosynth"/>
</dbReference>
<sequence length="413" mass="45367">MTTRKERYKKLHEDLAKESKGTLFARRQLTKDDQDKLEAEDWDGTQVSPDENYQVPPNHSAEPANANPGHRSANGSFTGTSGSHYSGGNGGGKKPPRSKFGGKAKQPRVPKVKKKQRRHPVLSFLLKVLVVLLVYCVGAFTFGKLTADQQSVLSDQELKTFNGMSASDGSNNILLLGSDSREGETARADTIMVLQLDGPSHKPKLVSFMRDTLVSIPGYGQTKLNAAYAYGGAELVRQTLSQNFGIDCKYYTIVDFLSFESVIDTLFPKGVEIDAEKDMSSHIDVPITAGVQMMDGHTLLQYARFRMDEEGDFGRVRRQQQVMNAVFSSMKNPLVLVKLPYAAGKVMGEAATDLPMTFLLKNTFSIAKGAGGIDRLSVPIDNSWSYGTDDYGGSVLVVNKEQNQQAVEAFFNE</sequence>
<comment type="function">
    <text evidence="10">Involved in SarA attenuation. Affects resistance to oxacillin and teicoplanin, as well as the synthesis of virulence factors.</text>
</comment>
<feature type="compositionally biased region" description="Polar residues" evidence="12">
    <location>
        <begin position="45"/>
        <end position="57"/>
    </location>
</feature>
<reference evidence="15" key="1">
    <citation type="submission" date="2023-03" db="EMBL/GenBank/DDBJ databases">
        <authorList>
            <person name="Shen W."/>
            <person name="Cai J."/>
        </authorList>
    </citation>
    <scope>NUCLEOTIDE SEQUENCE</scope>
    <source>
        <strain evidence="15">B226-2</strain>
    </source>
</reference>
<dbReference type="Pfam" id="PF03816">
    <property type="entry name" value="LytR_cpsA_psr"/>
    <property type="match status" value="1"/>
</dbReference>
<keyword evidence="5" id="KW-0735">Signal-anchor</keyword>
<keyword evidence="6 13" id="KW-1133">Transmembrane helix</keyword>
<dbReference type="PANTHER" id="PTHR33392:SF8">
    <property type="entry name" value="REGULATORY PROTEIN MSRR"/>
    <property type="match status" value="1"/>
</dbReference>
<dbReference type="GO" id="GO:0005886">
    <property type="term" value="C:plasma membrane"/>
    <property type="evidence" value="ECO:0007669"/>
    <property type="project" value="UniProtKB-SubCell"/>
</dbReference>
<feature type="compositionally biased region" description="Low complexity" evidence="12">
    <location>
        <begin position="75"/>
        <end position="84"/>
    </location>
</feature>
<feature type="region of interest" description="Disordered" evidence="12">
    <location>
        <begin position="1"/>
        <end position="115"/>
    </location>
</feature>
<evidence type="ECO:0000256" key="9">
    <source>
        <dbReference type="ARBA" id="ARBA00023163"/>
    </source>
</evidence>
<accession>A0AAW8U1I0</accession>
<dbReference type="Proteomes" id="UP001256711">
    <property type="component" value="Unassembled WGS sequence"/>
</dbReference>
<evidence type="ECO:0000256" key="7">
    <source>
        <dbReference type="ARBA" id="ARBA00023015"/>
    </source>
</evidence>
<protein>
    <recommendedName>
        <fullName evidence="11">Regulatory protein MsrR</fullName>
    </recommendedName>
</protein>
<feature type="compositionally biased region" description="Basic and acidic residues" evidence="12">
    <location>
        <begin position="29"/>
        <end position="39"/>
    </location>
</feature>
<keyword evidence="4 13" id="KW-0812">Transmembrane</keyword>
<proteinExistence type="inferred from homology"/>
<evidence type="ECO:0000256" key="12">
    <source>
        <dbReference type="SAM" id="MobiDB-lite"/>
    </source>
</evidence>
<evidence type="ECO:0000256" key="13">
    <source>
        <dbReference type="SAM" id="Phobius"/>
    </source>
</evidence>
<evidence type="ECO:0000256" key="11">
    <source>
        <dbReference type="ARBA" id="ARBA00040752"/>
    </source>
</evidence>
<comment type="similarity">
    <text evidence="2">Belongs to the LytR/CpsA/Psr (LCP) family.</text>
</comment>
<feature type="compositionally biased region" description="Basic and acidic residues" evidence="12">
    <location>
        <begin position="11"/>
        <end position="20"/>
    </location>
</feature>
<keyword evidence="7" id="KW-0805">Transcription regulation</keyword>
<name>A0AAW8U1I0_9ENTE</name>
<dbReference type="PANTHER" id="PTHR33392">
    <property type="entry name" value="POLYISOPRENYL-TEICHOIC ACID--PEPTIDOGLYCAN TEICHOIC ACID TRANSFERASE TAGU"/>
    <property type="match status" value="1"/>
</dbReference>
<evidence type="ECO:0000256" key="3">
    <source>
        <dbReference type="ARBA" id="ARBA00022475"/>
    </source>
</evidence>
<evidence type="ECO:0000313" key="15">
    <source>
        <dbReference type="EMBL" id="MDT2811084.1"/>
    </source>
</evidence>
<evidence type="ECO:0000256" key="8">
    <source>
        <dbReference type="ARBA" id="ARBA00023136"/>
    </source>
</evidence>